<accession>A0AAV1YLH9</accession>
<feature type="region of interest" description="Disordered" evidence="1">
    <location>
        <begin position="1"/>
        <end position="51"/>
    </location>
</feature>
<gene>
    <name evidence="2" type="ORF">LLUT_LOCUS35864</name>
</gene>
<feature type="compositionally biased region" description="Polar residues" evidence="1">
    <location>
        <begin position="1"/>
        <end position="16"/>
    </location>
</feature>
<name>A0AAV1YLH9_LUPLU</name>
<evidence type="ECO:0000256" key="1">
    <source>
        <dbReference type="SAM" id="MobiDB-lite"/>
    </source>
</evidence>
<reference evidence="2 3" key="1">
    <citation type="submission" date="2024-03" db="EMBL/GenBank/DDBJ databases">
        <authorList>
            <person name="Martinez-Hernandez J."/>
        </authorList>
    </citation>
    <scope>NUCLEOTIDE SEQUENCE [LARGE SCALE GENOMIC DNA]</scope>
</reference>
<proteinExistence type="predicted"/>
<comment type="caution">
    <text evidence="2">The sequence shown here is derived from an EMBL/GenBank/DDBJ whole genome shotgun (WGS) entry which is preliminary data.</text>
</comment>
<dbReference type="EMBL" id="CAXHTB010000026">
    <property type="protein sequence ID" value="CAL0334804.1"/>
    <property type="molecule type" value="Genomic_DNA"/>
</dbReference>
<keyword evidence="3" id="KW-1185">Reference proteome</keyword>
<dbReference type="AlphaFoldDB" id="A0AAV1YLH9"/>
<dbReference type="Proteomes" id="UP001497480">
    <property type="component" value="Unassembled WGS sequence"/>
</dbReference>
<evidence type="ECO:0000313" key="3">
    <source>
        <dbReference type="Proteomes" id="UP001497480"/>
    </source>
</evidence>
<protein>
    <submittedName>
        <fullName evidence="2">Uncharacterized protein</fullName>
    </submittedName>
</protein>
<sequence length="85" mass="9097">MSLNSTSIKVSNSTAKKVSPAPARPREPLGSPRVLLSEEMRKASPPPMDEGLRLVTEKEKKVVKLAGEGLPDCRELSVADELEGG</sequence>
<organism evidence="2 3">
    <name type="scientific">Lupinus luteus</name>
    <name type="common">European yellow lupine</name>
    <dbReference type="NCBI Taxonomy" id="3873"/>
    <lineage>
        <taxon>Eukaryota</taxon>
        <taxon>Viridiplantae</taxon>
        <taxon>Streptophyta</taxon>
        <taxon>Embryophyta</taxon>
        <taxon>Tracheophyta</taxon>
        <taxon>Spermatophyta</taxon>
        <taxon>Magnoliopsida</taxon>
        <taxon>eudicotyledons</taxon>
        <taxon>Gunneridae</taxon>
        <taxon>Pentapetalae</taxon>
        <taxon>rosids</taxon>
        <taxon>fabids</taxon>
        <taxon>Fabales</taxon>
        <taxon>Fabaceae</taxon>
        <taxon>Papilionoideae</taxon>
        <taxon>50 kb inversion clade</taxon>
        <taxon>genistoids sensu lato</taxon>
        <taxon>core genistoids</taxon>
        <taxon>Genisteae</taxon>
        <taxon>Lupinus</taxon>
    </lineage>
</organism>
<evidence type="ECO:0000313" key="2">
    <source>
        <dbReference type="EMBL" id="CAL0334804.1"/>
    </source>
</evidence>